<sequence length="959" mass="107016">MRSEALLLYFTLLQIAGAGFPEDSEPISISHGNYTKQYPAFVGHKPGRNNTQRHKLDIQLIMIMNRTLYIAARDHIYTVDTDTANSDEIFFSKKMTWKSRQADVDTCRMKGKHKDECHNFIKVLLQQNDDTLFVCGTNAFNPSCRTYKMDTLEALGEEISGMARCPYDAKHANVALFADGKLYSATVTDFLAIDAVIYRSLGDSPTLRTVKHDSKWLKEPYFVQAVDYGDFIYFFFREIAMEYNTMGKVVFPRVARVCKNDRGGSPRVLEKQWTSFLKSRMNCSIPGDSHFYFNILQAVTDVIHINGRDVVMATFSTPYNSIPGSAVCAYDMAEVANTFTGRFKEQKSPDSTWTPFPEEKVPKPRPGSCAGTPSMERYKVSNEFPDDTLNFIKMHPLMDEAVPSIANRPWFLKTMVRYRLTRIVVDSEAGPNKNHTVVFLGSEKGIILKFLAKMNNGFLNDSLFLEELNVYNPDKCSIDGVEDKRIVGMQIDSKSHALWVAFTSCVVKVPLSRCERHGRCKKSCIASRDPYCGWVSEGACRQVVGNTKSAFEQDVEHGNTDGLGDCQNTFVALNGVIRESYQKGRDQLVPVTLLAIAVILAFAMGAIFSGIIVYCVCDHRRRDIDLTGRKEKDGHHLHSRRGSMNSVTKLTGLFETQAKDGRPEAILTPLMHNGRLTPNGKMLIKADQHHLDLAALPTPESTPMQPRRKPSRGSREWERNQNLINACTKDMPPMGSPVISTDLPLRASPGHIPSVVVLPLPQHQHQLQPHLQQHQQSYQHEYVEQPHHSDLGHGVMDDQGATLEYKTVKSPCHNLNMVDPDGVLPPRVPQREASLTIPPAVPQMGKRLEVHSSVYGLRKGSASAASGSSVLKKHNTNSSNSSHLARHHSFNRVETPPPAPQRVDSIQMTAQGISLSRQPGMSSYGSLPRTGIKHLRPDVPPKPSVVSLSTKVKSSDSGT</sequence>
<evidence type="ECO:0000256" key="14">
    <source>
        <dbReference type="ARBA" id="ARBA00053495"/>
    </source>
</evidence>
<dbReference type="PANTHER" id="PTHR11036">
    <property type="entry name" value="SEMAPHORIN"/>
    <property type="match status" value="1"/>
</dbReference>
<feature type="region of interest" description="Disordered" evidence="20">
    <location>
        <begin position="346"/>
        <end position="374"/>
    </location>
</feature>
<evidence type="ECO:0000256" key="6">
    <source>
        <dbReference type="ARBA" id="ARBA00022692"/>
    </source>
</evidence>
<dbReference type="GO" id="GO:0007411">
    <property type="term" value="P:axon guidance"/>
    <property type="evidence" value="ECO:0007669"/>
    <property type="project" value="TreeGrafter"/>
</dbReference>
<dbReference type="Pfam" id="PF01437">
    <property type="entry name" value="PSI"/>
    <property type="match status" value="1"/>
</dbReference>
<dbReference type="GO" id="GO:2001224">
    <property type="term" value="P:positive regulation of neuron migration"/>
    <property type="evidence" value="ECO:0007669"/>
    <property type="project" value="TreeGrafter"/>
</dbReference>
<comment type="caution">
    <text evidence="19">Lacks conserved residue(s) required for the propagation of feature annotation.</text>
</comment>
<dbReference type="SUPFAM" id="SSF101912">
    <property type="entry name" value="Sema domain"/>
    <property type="match status" value="1"/>
</dbReference>
<reference evidence="24" key="2">
    <citation type="submission" date="2025-09" db="UniProtKB">
        <authorList>
            <consortium name="Ensembl"/>
        </authorList>
    </citation>
    <scope>IDENTIFICATION</scope>
</reference>
<dbReference type="GO" id="GO:0005886">
    <property type="term" value="C:plasma membrane"/>
    <property type="evidence" value="ECO:0007669"/>
    <property type="project" value="UniProtKB-SubCell"/>
</dbReference>
<evidence type="ECO:0000256" key="4">
    <source>
        <dbReference type="ARBA" id="ARBA00022475"/>
    </source>
</evidence>
<dbReference type="SMART" id="SM00630">
    <property type="entry name" value="Sema"/>
    <property type="match status" value="1"/>
</dbReference>
<feature type="region of interest" description="Disordered" evidence="20">
    <location>
        <begin position="862"/>
        <end position="959"/>
    </location>
</feature>
<evidence type="ECO:0000256" key="16">
    <source>
        <dbReference type="ARBA" id="ARBA00074111"/>
    </source>
</evidence>
<dbReference type="PROSITE" id="PS51004">
    <property type="entry name" value="SEMA"/>
    <property type="match status" value="1"/>
</dbReference>
<dbReference type="Ensembl" id="ENSAPOT00000013959.1">
    <property type="protein sequence ID" value="ENSAPOP00000022394.1"/>
    <property type="gene ID" value="ENSAPOG00000003572.1"/>
</dbReference>
<evidence type="ECO:0000256" key="22">
    <source>
        <dbReference type="SAM" id="SignalP"/>
    </source>
</evidence>
<dbReference type="GO" id="GO:0045499">
    <property type="term" value="F:chemorepellent activity"/>
    <property type="evidence" value="ECO:0007669"/>
    <property type="project" value="TreeGrafter"/>
</dbReference>
<dbReference type="InterPro" id="IPR036352">
    <property type="entry name" value="Semap_dom_sf"/>
</dbReference>
<feature type="compositionally biased region" description="Low complexity" evidence="20">
    <location>
        <begin position="944"/>
        <end position="959"/>
    </location>
</feature>
<evidence type="ECO:0000256" key="13">
    <source>
        <dbReference type="ARBA" id="ARBA00023180"/>
    </source>
</evidence>
<keyword evidence="4" id="KW-1003">Cell membrane</keyword>
<dbReference type="AlphaFoldDB" id="A0A3Q1G0T6"/>
<evidence type="ECO:0000256" key="18">
    <source>
        <dbReference type="ARBA" id="ARBA00080740"/>
    </source>
</evidence>
<dbReference type="InterPro" id="IPR002165">
    <property type="entry name" value="Plexin_repeat"/>
</dbReference>
<evidence type="ECO:0000256" key="15">
    <source>
        <dbReference type="ARBA" id="ARBA00063062"/>
    </source>
</evidence>
<dbReference type="GO" id="GO:0071526">
    <property type="term" value="P:semaphorin-plexin signaling pathway"/>
    <property type="evidence" value="ECO:0007669"/>
    <property type="project" value="TreeGrafter"/>
</dbReference>
<feature type="region of interest" description="Disordered" evidence="20">
    <location>
        <begin position="696"/>
        <end position="718"/>
    </location>
</feature>
<keyword evidence="25" id="KW-1185">Reference proteome</keyword>
<evidence type="ECO:0000256" key="10">
    <source>
        <dbReference type="ARBA" id="ARBA00022989"/>
    </source>
</evidence>
<accession>A0A3Q1G0T6</accession>
<organism evidence="24 25">
    <name type="scientific">Acanthochromis polyacanthus</name>
    <name type="common">spiny chromis</name>
    <dbReference type="NCBI Taxonomy" id="80966"/>
    <lineage>
        <taxon>Eukaryota</taxon>
        <taxon>Metazoa</taxon>
        <taxon>Chordata</taxon>
        <taxon>Craniata</taxon>
        <taxon>Vertebrata</taxon>
        <taxon>Euteleostomi</taxon>
        <taxon>Actinopterygii</taxon>
        <taxon>Neopterygii</taxon>
        <taxon>Teleostei</taxon>
        <taxon>Neoteleostei</taxon>
        <taxon>Acanthomorphata</taxon>
        <taxon>Ovalentaria</taxon>
        <taxon>Pomacentridae</taxon>
        <taxon>Acanthochromis</taxon>
    </lineage>
</organism>
<dbReference type="FunFam" id="3.30.1680.10:FF:000007">
    <property type="entry name" value="semaphorin-6A isoform X1"/>
    <property type="match status" value="1"/>
</dbReference>
<dbReference type="InterPro" id="IPR027231">
    <property type="entry name" value="Semaphorin"/>
</dbReference>
<dbReference type="InterPro" id="IPR001627">
    <property type="entry name" value="Semap_dom"/>
</dbReference>
<evidence type="ECO:0000256" key="5">
    <source>
        <dbReference type="ARBA" id="ARBA00022553"/>
    </source>
</evidence>
<dbReference type="Gene3D" id="3.30.1680.10">
    <property type="entry name" value="ligand-binding face of the semaphorins, domain 2"/>
    <property type="match status" value="1"/>
</dbReference>
<dbReference type="GeneTree" id="ENSGT00940000156565"/>
<evidence type="ECO:0000313" key="24">
    <source>
        <dbReference type="Ensembl" id="ENSAPOP00000022394.1"/>
    </source>
</evidence>
<evidence type="ECO:0000256" key="3">
    <source>
        <dbReference type="ARBA" id="ARBA00022473"/>
    </source>
</evidence>
<proteinExistence type="inferred from homology"/>
<reference evidence="24" key="1">
    <citation type="submission" date="2025-08" db="UniProtKB">
        <authorList>
            <consortium name="Ensembl"/>
        </authorList>
    </citation>
    <scope>IDENTIFICATION</scope>
</reference>
<keyword evidence="9" id="KW-0524">Neurogenesis</keyword>
<keyword evidence="13" id="KW-0325">Glycoprotein</keyword>
<dbReference type="Pfam" id="PF01403">
    <property type="entry name" value="Sema"/>
    <property type="match status" value="1"/>
</dbReference>
<dbReference type="InterPro" id="IPR015943">
    <property type="entry name" value="WD40/YVTN_repeat-like_dom_sf"/>
</dbReference>
<comment type="similarity">
    <text evidence="2">Belongs to the semaphorin family.</text>
</comment>
<keyword evidence="10 21" id="KW-1133">Transmembrane helix</keyword>
<evidence type="ECO:0000256" key="12">
    <source>
        <dbReference type="ARBA" id="ARBA00023157"/>
    </source>
</evidence>
<feature type="transmembrane region" description="Helical" evidence="21">
    <location>
        <begin position="588"/>
        <end position="616"/>
    </location>
</feature>
<comment type="function">
    <text evidence="14">Cell surface receptor for PLXNA2 that plays an important role in cell-cell signaling. Required for normal granule cell migration in the developing cerebellum. Promotes reorganization of the actin cytoskeleton and plays an important role in axon guidance in the developing central nervous system. Can act as repulsive axon guidance cue. Has repulsive action towards migrating granular neurons. May play a role in channeling sympathetic axons into the sympathetic chains and controlling the temporal sequence of sympathetic target innervation.</text>
</comment>
<dbReference type="GO" id="GO:0030215">
    <property type="term" value="F:semaphorin receptor binding"/>
    <property type="evidence" value="ECO:0007669"/>
    <property type="project" value="InterPro"/>
</dbReference>
<evidence type="ECO:0000256" key="2">
    <source>
        <dbReference type="ARBA" id="ARBA00009492"/>
    </source>
</evidence>
<evidence type="ECO:0000256" key="1">
    <source>
        <dbReference type="ARBA" id="ARBA00004251"/>
    </source>
</evidence>
<dbReference type="GO" id="GO:0001755">
    <property type="term" value="P:neural crest cell migration"/>
    <property type="evidence" value="ECO:0007669"/>
    <property type="project" value="TreeGrafter"/>
</dbReference>
<evidence type="ECO:0000256" key="17">
    <source>
        <dbReference type="ARBA" id="ARBA00079635"/>
    </source>
</evidence>
<comment type="subunit">
    <text evidence="15">Active as a homodimer or oligomer. The SEMA6A homodimer interacts with a PLXNA2 homodimer, giving rise to a heterotetramer. Interacts with EVL.</text>
</comment>
<dbReference type="Proteomes" id="UP000257200">
    <property type="component" value="Unplaced"/>
</dbReference>
<feature type="domain" description="Sema" evidence="23">
    <location>
        <begin position="24"/>
        <end position="511"/>
    </location>
</feature>
<protein>
    <recommendedName>
        <fullName evidence="16">Semaphorin-6A</fullName>
    </recommendedName>
    <alternativeName>
        <fullName evidence="18">Semaphorin VIA</fullName>
    </alternativeName>
    <alternativeName>
        <fullName evidence="17">Semaphorin-6A-1</fullName>
    </alternativeName>
</protein>
<evidence type="ECO:0000256" key="11">
    <source>
        <dbReference type="ARBA" id="ARBA00023136"/>
    </source>
</evidence>
<evidence type="ECO:0000259" key="23">
    <source>
        <dbReference type="PROSITE" id="PS51004"/>
    </source>
</evidence>
<feature type="signal peptide" evidence="22">
    <location>
        <begin position="1"/>
        <end position="18"/>
    </location>
</feature>
<feature type="compositionally biased region" description="Polar residues" evidence="20">
    <location>
        <begin position="904"/>
        <end position="925"/>
    </location>
</feature>
<evidence type="ECO:0000313" key="25">
    <source>
        <dbReference type="Proteomes" id="UP000257200"/>
    </source>
</evidence>
<evidence type="ECO:0000256" key="7">
    <source>
        <dbReference type="ARBA" id="ARBA00022729"/>
    </source>
</evidence>
<evidence type="ECO:0000256" key="21">
    <source>
        <dbReference type="SAM" id="Phobius"/>
    </source>
</evidence>
<dbReference type="FunFam" id="2.130.10.10:FF:000028">
    <property type="entry name" value="semaphorin-6A isoform X1"/>
    <property type="match status" value="1"/>
</dbReference>
<evidence type="ECO:0000256" key="8">
    <source>
        <dbReference type="ARBA" id="ARBA00022782"/>
    </source>
</evidence>
<evidence type="ECO:0000256" key="20">
    <source>
        <dbReference type="SAM" id="MobiDB-lite"/>
    </source>
</evidence>
<evidence type="ECO:0000256" key="19">
    <source>
        <dbReference type="PROSITE-ProRule" id="PRU00352"/>
    </source>
</evidence>
<keyword evidence="8" id="KW-0221">Differentiation</keyword>
<dbReference type="SUPFAM" id="SSF103575">
    <property type="entry name" value="Plexin repeat"/>
    <property type="match status" value="1"/>
</dbReference>
<keyword evidence="12" id="KW-1015">Disulfide bond</keyword>
<keyword evidence="3" id="KW-0217">Developmental protein</keyword>
<feature type="chain" id="PRO_5018604656" description="Semaphorin-6A" evidence="22">
    <location>
        <begin position="19"/>
        <end position="959"/>
    </location>
</feature>
<evidence type="ECO:0000256" key="9">
    <source>
        <dbReference type="ARBA" id="ARBA00022902"/>
    </source>
</evidence>
<keyword evidence="7 22" id="KW-0732">Signal</keyword>
<name>A0A3Q1G0T6_9TELE</name>
<comment type="subcellular location">
    <subcellularLocation>
        <location evidence="1">Cell membrane</location>
        <topology evidence="1">Single-pass type I membrane protein</topology>
    </subcellularLocation>
</comment>
<keyword evidence="6 21" id="KW-0812">Transmembrane</keyword>
<dbReference type="PANTHER" id="PTHR11036:SF12">
    <property type="entry name" value="SEMAPHORIN-6A"/>
    <property type="match status" value="1"/>
</dbReference>
<keyword evidence="11 21" id="KW-0472">Membrane</keyword>
<dbReference type="Gene3D" id="2.130.10.10">
    <property type="entry name" value="YVTN repeat-like/Quinoprotein amine dehydrogenase"/>
    <property type="match status" value="1"/>
</dbReference>
<keyword evidence="5" id="KW-0597">Phosphoprotein</keyword>